<dbReference type="OrthoDB" id="10293202at2759"/>
<proteinExistence type="predicted"/>
<evidence type="ECO:0000313" key="2">
    <source>
        <dbReference type="Proteomes" id="UP000237000"/>
    </source>
</evidence>
<reference evidence="2" key="1">
    <citation type="submission" date="2016-06" db="EMBL/GenBank/DDBJ databases">
        <title>Parallel loss of symbiosis genes in relatives of nitrogen-fixing non-legume Parasponia.</title>
        <authorList>
            <person name="Van Velzen R."/>
            <person name="Holmer R."/>
            <person name="Bu F."/>
            <person name="Rutten L."/>
            <person name="Van Zeijl A."/>
            <person name="Liu W."/>
            <person name="Santuari L."/>
            <person name="Cao Q."/>
            <person name="Sharma T."/>
            <person name="Shen D."/>
            <person name="Roswanjaya Y."/>
            <person name="Wardhani T."/>
            <person name="Kalhor M.S."/>
            <person name="Jansen J."/>
            <person name="Van den Hoogen J."/>
            <person name="Gungor B."/>
            <person name="Hartog M."/>
            <person name="Hontelez J."/>
            <person name="Verver J."/>
            <person name="Yang W.-C."/>
            <person name="Schijlen E."/>
            <person name="Repin R."/>
            <person name="Schilthuizen M."/>
            <person name="Schranz E."/>
            <person name="Heidstra R."/>
            <person name="Miyata K."/>
            <person name="Fedorova E."/>
            <person name="Kohlen W."/>
            <person name="Bisseling T."/>
            <person name="Smit S."/>
            <person name="Geurts R."/>
        </authorList>
    </citation>
    <scope>NUCLEOTIDE SEQUENCE [LARGE SCALE GENOMIC DNA]</scope>
    <source>
        <strain evidence="2">cv. RG33-2</strain>
    </source>
</reference>
<protein>
    <submittedName>
        <fullName evidence="1">Uncharacterized protein</fullName>
    </submittedName>
</protein>
<dbReference type="InParanoid" id="A0A2P5CXC5"/>
<dbReference type="EMBL" id="JXTC01000318">
    <property type="protein sequence ID" value="PON65635.1"/>
    <property type="molecule type" value="Genomic_DNA"/>
</dbReference>
<name>A0A2P5CXC5_TREOI</name>
<keyword evidence="2" id="KW-1185">Reference proteome</keyword>
<dbReference type="AlphaFoldDB" id="A0A2P5CXC5"/>
<evidence type="ECO:0000313" key="1">
    <source>
        <dbReference type="EMBL" id="PON65635.1"/>
    </source>
</evidence>
<sequence length="51" mass="5699">MVSFKSNLQNLANCMFILVGELLGVAYCHNWKKFSTSSCEAPGRIKMALVF</sequence>
<gene>
    <name evidence="1" type="ORF">TorRG33x02_270060</name>
</gene>
<organism evidence="1 2">
    <name type="scientific">Trema orientale</name>
    <name type="common">Charcoal tree</name>
    <name type="synonym">Celtis orientalis</name>
    <dbReference type="NCBI Taxonomy" id="63057"/>
    <lineage>
        <taxon>Eukaryota</taxon>
        <taxon>Viridiplantae</taxon>
        <taxon>Streptophyta</taxon>
        <taxon>Embryophyta</taxon>
        <taxon>Tracheophyta</taxon>
        <taxon>Spermatophyta</taxon>
        <taxon>Magnoliopsida</taxon>
        <taxon>eudicotyledons</taxon>
        <taxon>Gunneridae</taxon>
        <taxon>Pentapetalae</taxon>
        <taxon>rosids</taxon>
        <taxon>fabids</taxon>
        <taxon>Rosales</taxon>
        <taxon>Cannabaceae</taxon>
        <taxon>Trema</taxon>
    </lineage>
</organism>
<comment type="caution">
    <text evidence="1">The sequence shown here is derived from an EMBL/GenBank/DDBJ whole genome shotgun (WGS) entry which is preliminary data.</text>
</comment>
<accession>A0A2P5CXC5</accession>
<dbReference type="Proteomes" id="UP000237000">
    <property type="component" value="Unassembled WGS sequence"/>
</dbReference>